<accession>A0A6M3INS2</accession>
<sequence>MAKTVYIKTGLTGGTSTDLDGIDGSDLLDGDFCFVHITNNLCYFYLLDSDSGAAESSPTVISPDLNAGTKRWILLAGKFTTIDVTGAITSTLADGTAPFTIASTTKVMNLNVDQLDGADWASPLAIGGTIPAAITGTSLSGTSLDVQDGAITNVGDIALDSISSDDTTKPFILNATTLVSDGVLIGNKTAIGTWAGDGVSSAGTANITDVGGAAHGLSLAVGDLVHISAATTASHKGFYRVVSDDGTTVAVDRTLAATDTDLTVTFYKDVIGVFATDGINGQRITGYSHRDKPLQIGGDVLAATGHSLGGEDVLIGGQLEVNGASFFDTLATFGDTSINPENGVVALAGGQTHTIGTFTMAFTSSYAGLLITENTTKAIVFGGIAQNYDHGNQTNPTIFLHSILNPNTSNNQWGSFSHNQEDFLITTGVNVGTGTAPTTDENGIKLFPRTGAAGLHVKGLGELHATRAAITVGSGAGITVNVTGDLNRQLYKVTTTYAAYTDADTTKGIVIATLPAKMKIVGFYADTTAAYTGGATNAATMVVGITAESAAEIIASHNVFAGAILAGDADTEMGTSMTRAAAIQGGYMPSWTGTTAIYATLVIVNDILSNLTAGSTTFYIETEQF</sequence>
<evidence type="ECO:0000313" key="1">
    <source>
        <dbReference type="EMBL" id="QJA59064.1"/>
    </source>
</evidence>
<proteinExistence type="predicted"/>
<dbReference type="EMBL" id="MT141352">
    <property type="protein sequence ID" value="QJA59064.1"/>
    <property type="molecule type" value="Genomic_DNA"/>
</dbReference>
<protein>
    <submittedName>
        <fullName evidence="1">Uncharacterized protein</fullName>
    </submittedName>
</protein>
<organism evidence="1">
    <name type="scientific">viral metagenome</name>
    <dbReference type="NCBI Taxonomy" id="1070528"/>
    <lineage>
        <taxon>unclassified sequences</taxon>
        <taxon>metagenomes</taxon>
        <taxon>organismal metagenomes</taxon>
    </lineage>
</organism>
<dbReference type="AlphaFoldDB" id="A0A6M3INS2"/>
<gene>
    <name evidence="1" type="ORF">MM415B01368_0013</name>
</gene>
<reference evidence="1" key="1">
    <citation type="submission" date="2020-03" db="EMBL/GenBank/DDBJ databases">
        <title>The deep terrestrial virosphere.</title>
        <authorList>
            <person name="Holmfeldt K."/>
            <person name="Nilsson E."/>
            <person name="Simone D."/>
            <person name="Lopez-Fernandez M."/>
            <person name="Wu X."/>
            <person name="de Brujin I."/>
            <person name="Lundin D."/>
            <person name="Andersson A."/>
            <person name="Bertilsson S."/>
            <person name="Dopson M."/>
        </authorList>
    </citation>
    <scope>NUCLEOTIDE SEQUENCE</scope>
    <source>
        <strain evidence="1">MM415B01368</strain>
    </source>
</reference>
<name>A0A6M3INS2_9ZZZZ</name>